<feature type="transmembrane region" description="Helical" evidence="1">
    <location>
        <begin position="275"/>
        <end position="296"/>
    </location>
</feature>
<gene>
    <name evidence="2" type="ORF">CPB83DRAFT_908492</name>
</gene>
<evidence type="ECO:0000313" key="2">
    <source>
        <dbReference type="EMBL" id="KAF9526387.1"/>
    </source>
</evidence>
<protein>
    <recommendedName>
        <fullName evidence="4">Transmembrane protein</fullName>
    </recommendedName>
</protein>
<dbReference type="OrthoDB" id="3013353at2759"/>
<proteinExistence type="predicted"/>
<keyword evidence="1" id="KW-1133">Transmembrane helix</keyword>
<sequence length="380" mass="41210">MSHWLAMDDSSSDFQYSADWFPSSGSSKVPSPFRSTYRANTSSTLSFSFEGTSFAVYGAGQVASSTNWPKSTQLECSVDGASVSVDVLITAPGISGAGQWYGQENLSNGSHVVSVSARPIDEDGQTLFFDYAAVLPPPGLSLIDKAIIFDSKDTALRYGDGWNFSVTNQTGASLFFDFVGVGVSMYGGASSTPNSSKNIPGSGSYSMDGAQPQTFTWTTSSISQKLFQTSQLTPGNHTVEVVYLSKVNPLPTFMLRYFVVDTEAIASHKKSSVPFPVLIIVPILGGIIVIVAFWFLRRHLRKRQLKSASSYSLDGDDEQLRIEPLMNLPANCQMPNARKSRFDAYGSQRSGGIAPDIPTDVDWFYTKSSGYTKSTWKFGG</sequence>
<dbReference type="EMBL" id="MU157872">
    <property type="protein sequence ID" value="KAF9526387.1"/>
    <property type="molecule type" value="Genomic_DNA"/>
</dbReference>
<dbReference type="Gene3D" id="2.60.120.260">
    <property type="entry name" value="Galactose-binding domain-like"/>
    <property type="match status" value="2"/>
</dbReference>
<organism evidence="2 3">
    <name type="scientific">Crepidotus variabilis</name>
    <dbReference type="NCBI Taxonomy" id="179855"/>
    <lineage>
        <taxon>Eukaryota</taxon>
        <taxon>Fungi</taxon>
        <taxon>Dikarya</taxon>
        <taxon>Basidiomycota</taxon>
        <taxon>Agaricomycotina</taxon>
        <taxon>Agaricomycetes</taxon>
        <taxon>Agaricomycetidae</taxon>
        <taxon>Agaricales</taxon>
        <taxon>Agaricineae</taxon>
        <taxon>Crepidotaceae</taxon>
        <taxon>Crepidotus</taxon>
    </lineage>
</organism>
<keyword evidence="1" id="KW-0472">Membrane</keyword>
<keyword evidence="1" id="KW-0812">Transmembrane</keyword>
<dbReference type="AlphaFoldDB" id="A0A9P6EC62"/>
<evidence type="ECO:0000256" key="1">
    <source>
        <dbReference type="SAM" id="Phobius"/>
    </source>
</evidence>
<evidence type="ECO:0008006" key="4">
    <source>
        <dbReference type="Google" id="ProtNLM"/>
    </source>
</evidence>
<name>A0A9P6EC62_9AGAR</name>
<accession>A0A9P6EC62</accession>
<dbReference type="Proteomes" id="UP000807306">
    <property type="component" value="Unassembled WGS sequence"/>
</dbReference>
<comment type="caution">
    <text evidence="2">The sequence shown here is derived from an EMBL/GenBank/DDBJ whole genome shotgun (WGS) entry which is preliminary data.</text>
</comment>
<evidence type="ECO:0000313" key="3">
    <source>
        <dbReference type="Proteomes" id="UP000807306"/>
    </source>
</evidence>
<keyword evidence="3" id="KW-1185">Reference proteome</keyword>
<reference evidence="2" key="1">
    <citation type="submission" date="2020-11" db="EMBL/GenBank/DDBJ databases">
        <authorList>
            <consortium name="DOE Joint Genome Institute"/>
            <person name="Ahrendt S."/>
            <person name="Riley R."/>
            <person name="Andreopoulos W."/>
            <person name="Labutti K."/>
            <person name="Pangilinan J."/>
            <person name="Ruiz-Duenas F.J."/>
            <person name="Barrasa J.M."/>
            <person name="Sanchez-Garcia M."/>
            <person name="Camarero S."/>
            <person name="Miyauchi S."/>
            <person name="Serrano A."/>
            <person name="Linde D."/>
            <person name="Babiker R."/>
            <person name="Drula E."/>
            <person name="Ayuso-Fernandez I."/>
            <person name="Pacheco R."/>
            <person name="Padilla G."/>
            <person name="Ferreira P."/>
            <person name="Barriuso J."/>
            <person name="Kellner H."/>
            <person name="Castanera R."/>
            <person name="Alfaro M."/>
            <person name="Ramirez L."/>
            <person name="Pisabarro A.G."/>
            <person name="Kuo A."/>
            <person name="Tritt A."/>
            <person name="Lipzen A."/>
            <person name="He G."/>
            <person name="Yan M."/>
            <person name="Ng V."/>
            <person name="Cullen D."/>
            <person name="Martin F."/>
            <person name="Rosso M.-N."/>
            <person name="Henrissat B."/>
            <person name="Hibbett D."/>
            <person name="Martinez A.T."/>
            <person name="Grigoriev I.V."/>
        </authorList>
    </citation>
    <scope>NUCLEOTIDE SEQUENCE</scope>
    <source>
        <strain evidence="2">CBS 506.95</strain>
    </source>
</reference>